<protein>
    <submittedName>
        <fullName evidence="1">Uncharacterized protein</fullName>
    </submittedName>
</protein>
<evidence type="ECO:0000313" key="1">
    <source>
        <dbReference type="EMBL" id="OLQ04860.1"/>
    </source>
</evidence>
<reference evidence="1 2" key="1">
    <citation type="submission" date="2016-02" db="EMBL/GenBank/DDBJ databases">
        <title>Genome analysis of coral dinoflagellate symbionts highlights evolutionary adaptations to a symbiotic lifestyle.</title>
        <authorList>
            <person name="Aranda M."/>
            <person name="Li Y."/>
            <person name="Liew Y.J."/>
            <person name="Baumgarten S."/>
            <person name="Simakov O."/>
            <person name="Wilson M."/>
            <person name="Piel J."/>
            <person name="Ashoor H."/>
            <person name="Bougouffa S."/>
            <person name="Bajic V.B."/>
            <person name="Ryu T."/>
            <person name="Ravasi T."/>
            <person name="Bayer T."/>
            <person name="Micklem G."/>
            <person name="Kim H."/>
            <person name="Bhak J."/>
            <person name="Lajeunesse T.C."/>
            <person name="Voolstra C.R."/>
        </authorList>
    </citation>
    <scope>NUCLEOTIDE SEQUENCE [LARGE SCALE GENOMIC DNA]</scope>
    <source>
        <strain evidence="1 2">CCMP2467</strain>
    </source>
</reference>
<dbReference type="OrthoDB" id="10457157at2759"/>
<dbReference type="EMBL" id="LSRX01000199">
    <property type="protein sequence ID" value="OLQ04860.1"/>
    <property type="molecule type" value="Genomic_DNA"/>
</dbReference>
<dbReference type="AlphaFoldDB" id="A0A1Q9EBQ0"/>
<gene>
    <name evidence="1" type="ORF">AK812_SmicGene11986</name>
</gene>
<accession>A0A1Q9EBQ0</accession>
<sequence length="123" mass="13695">MDFRGGIPRLAMMCARDVNDLMKFVEVAEGETSEEDDVRLMKAAPENIYTPNIEDIVSKVSPESPVKVTHTVDIPSILPRFLGFISLASEKFARSTISLSKPLNNQDHNVFPFSLFIGLDLNP</sequence>
<proteinExistence type="predicted"/>
<name>A0A1Q9EBQ0_SYMMI</name>
<dbReference type="Proteomes" id="UP000186817">
    <property type="component" value="Unassembled WGS sequence"/>
</dbReference>
<keyword evidence="2" id="KW-1185">Reference proteome</keyword>
<organism evidence="1 2">
    <name type="scientific">Symbiodinium microadriaticum</name>
    <name type="common">Dinoflagellate</name>
    <name type="synonym">Zooxanthella microadriatica</name>
    <dbReference type="NCBI Taxonomy" id="2951"/>
    <lineage>
        <taxon>Eukaryota</taxon>
        <taxon>Sar</taxon>
        <taxon>Alveolata</taxon>
        <taxon>Dinophyceae</taxon>
        <taxon>Suessiales</taxon>
        <taxon>Symbiodiniaceae</taxon>
        <taxon>Symbiodinium</taxon>
    </lineage>
</organism>
<evidence type="ECO:0000313" key="2">
    <source>
        <dbReference type="Proteomes" id="UP000186817"/>
    </source>
</evidence>
<comment type="caution">
    <text evidence="1">The sequence shown here is derived from an EMBL/GenBank/DDBJ whole genome shotgun (WGS) entry which is preliminary data.</text>
</comment>